<feature type="chain" id="PRO_5018198839" description="Calcium-binding protein" evidence="1">
    <location>
        <begin position="27"/>
        <end position="311"/>
    </location>
</feature>
<dbReference type="STRING" id="1428628.WN71_000180"/>
<dbReference type="RefSeq" id="WP_046591279.1">
    <property type="nucleotide sequence ID" value="NZ_LAVA02000001.1"/>
</dbReference>
<name>A0A1J4P4Y6_9ACTN</name>
<feature type="signal peptide" evidence="1">
    <location>
        <begin position="1"/>
        <end position="26"/>
    </location>
</feature>
<gene>
    <name evidence="2" type="ORF">WN71_000180</name>
</gene>
<evidence type="ECO:0000256" key="1">
    <source>
        <dbReference type="SAM" id="SignalP"/>
    </source>
</evidence>
<dbReference type="Proteomes" id="UP000034196">
    <property type="component" value="Unassembled WGS sequence"/>
</dbReference>
<evidence type="ECO:0000313" key="2">
    <source>
        <dbReference type="EMBL" id="OIJ69841.1"/>
    </source>
</evidence>
<reference evidence="2" key="1">
    <citation type="submission" date="2016-10" db="EMBL/GenBank/DDBJ databases">
        <title>Genome sequence of Streptomyces mangrovisoli MUSC 149.</title>
        <authorList>
            <person name="Lee L.-H."/>
            <person name="Ser H.-L."/>
        </authorList>
    </citation>
    <scope>NUCLEOTIDE SEQUENCE [LARGE SCALE GENOMIC DNA]</scope>
    <source>
        <strain evidence="2">MUSC 149</strain>
    </source>
</reference>
<dbReference type="OrthoDB" id="3296851at2"/>
<organism evidence="2 3">
    <name type="scientific">Streptomyces mangrovisoli</name>
    <dbReference type="NCBI Taxonomy" id="1428628"/>
    <lineage>
        <taxon>Bacteria</taxon>
        <taxon>Bacillati</taxon>
        <taxon>Actinomycetota</taxon>
        <taxon>Actinomycetes</taxon>
        <taxon>Kitasatosporales</taxon>
        <taxon>Streptomycetaceae</taxon>
        <taxon>Streptomyces</taxon>
    </lineage>
</organism>
<keyword evidence="3" id="KW-1185">Reference proteome</keyword>
<evidence type="ECO:0008006" key="4">
    <source>
        <dbReference type="Google" id="ProtNLM"/>
    </source>
</evidence>
<sequence>MRIRATVAAVSGALALSALAVPAAQAAGSHSPSHDAVQQAVQSVREAADGKSAYTGSTGEEGTPYQLSATFSNVKVNGGKPIVVGTTNVVTVPVTFTVTHGADVDLAAADTYLDVELYRGDFELPDNWLLGPDWPSCTDVSTTKANCTSSIEVDPSWDLLGNEDATTWKADGYVVDYNDQDPLADDIDYSKVGYAEAGDLASVKLQRYSKLTVNASPEPVKKGKTITVTGSLTRANWDDFKYHGYTVQPVKLQFRKKGTTTYTTVKTIKSSSTGSLKTTVTASVDGYWRYSFAGTSTTPAVNATGDYVDVQ</sequence>
<keyword evidence="1" id="KW-0732">Signal</keyword>
<dbReference type="EMBL" id="LAVA02000001">
    <property type="protein sequence ID" value="OIJ69841.1"/>
    <property type="molecule type" value="Genomic_DNA"/>
</dbReference>
<dbReference type="AlphaFoldDB" id="A0A1J4P4Y6"/>
<protein>
    <recommendedName>
        <fullName evidence="4">Calcium-binding protein</fullName>
    </recommendedName>
</protein>
<comment type="caution">
    <text evidence="2">The sequence shown here is derived from an EMBL/GenBank/DDBJ whole genome shotgun (WGS) entry which is preliminary data.</text>
</comment>
<evidence type="ECO:0000313" key="3">
    <source>
        <dbReference type="Proteomes" id="UP000034196"/>
    </source>
</evidence>
<proteinExistence type="predicted"/>
<accession>A0A1J4P4Y6</accession>